<name>A0A7T8H1Y5_CALRO</name>
<protein>
    <submittedName>
        <fullName evidence="1">Uncharacterized protein</fullName>
    </submittedName>
</protein>
<keyword evidence="2" id="KW-1185">Reference proteome</keyword>
<feature type="non-terminal residue" evidence="1">
    <location>
        <position position="1"/>
    </location>
</feature>
<proteinExistence type="predicted"/>
<sequence length="53" mass="6508">HWVSDWKRILWRESPTGLVESGWEWVVFYLLELDPFSKSLVFKVFYIAPQHHF</sequence>
<dbReference type="Proteomes" id="UP000595437">
    <property type="component" value="Chromosome 11"/>
</dbReference>
<dbReference type="AlphaFoldDB" id="A0A7T8H1Y5"/>
<gene>
    <name evidence="1" type="ORF">FKW44_016116</name>
</gene>
<accession>A0A7T8H1Y5</accession>
<dbReference type="EMBL" id="CP045900">
    <property type="protein sequence ID" value="QQP41671.1"/>
    <property type="molecule type" value="Genomic_DNA"/>
</dbReference>
<organism evidence="1 2">
    <name type="scientific">Caligus rogercresseyi</name>
    <name type="common">Sea louse</name>
    <dbReference type="NCBI Taxonomy" id="217165"/>
    <lineage>
        <taxon>Eukaryota</taxon>
        <taxon>Metazoa</taxon>
        <taxon>Ecdysozoa</taxon>
        <taxon>Arthropoda</taxon>
        <taxon>Crustacea</taxon>
        <taxon>Multicrustacea</taxon>
        <taxon>Hexanauplia</taxon>
        <taxon>Copepoda</taxon>
        <taxon>Siphonostomatoida</taxon>
        <taxon>Caligidae</taxon>
        <taxon>Caligus</taxon>
    </lineage>
</organism>
<evidence type="ECO:0000313" key="1">
    <source>
        <dbReference type="EMBL" id="QQP41671.1"/>
    </source>
</evidence>
<reference evidence="2" key="1">
    <citation type="submission" date="2021-01" db="EMBL/GenBank/DDBJ databases">
        <title>Caligus Genome Assembly.</title>
        <authorList>
            <person name="Gallardo-Escarate C."/>
        </authorList>
    </citation>
    <scope>NUCLEOTIDE SEQUENCE [LARGE SCALE GENOMIC DNA]</scope>
</reference>
<evidence type="ECO:0000313" key="2">
    <source>
        <dbReference type="Proteomes" id="UP000595437"/>
    </source>
</evidence>